<dbReference type="InterPro" id="IPR013096">
    <property type="entry name" value="Cupin_2"/>
</dbReference>
<dbReference type="Pfam" id="PF07883">
    <property type="entry name" value="Cupin_2"/>
    <property type="match status" value="1"/>
</dbReference>
<sequence length="182" mass="19675">MSPRPVRVVVTGHDPQGVAFIQSDGPAGRVFDKLGQEGLVFHEIWNTPQTPVLIDKAGGQPPEDKLALAPPKGGARIRVLDIPPDDPAVVLDEVFEAIDAADNYKGATSDRHASFHRTETLDYGIVLEGELVLIMDEGEATVRAGDIVVQRGTNHGWANRTDKNCRIAFILIDGQYTDGLEG</sequence>
<protein>
    <submittedName>
        <fullName evidence="2">Cupin domain-containing protein</fullName>
    </submittedName>
</protein>
<dbReference type="Gene3D" id="2.60.120.10">
    <property type="entry name" value="Jelly Rolls"/>
    <property type="match status" value="1"/>
</dbReference>
<dbReference type="PANTHER" id="PTHR36156:SF2">
    <property type="entry name" value="CUPIN TYPE-2 DOMAIN-CONTAINING PROTEIN"/>
    <property type="match status" value="1"/>
</dbReference>
<dbReference type="SUPFAM" id="SSF51182">
    <property type="entry name" value="RmlC-like cupins"/>
    <property type="match status" value="1"/>
</dbReference>
<dbReference type="EMBL" id="JADWOX010000006">
    <property type="protein sequence ID" value="MBI1684091.1"/>
    <property type="molecule type" value="Genomic_DNA"/>
</dbReference>
<dbReference type="CDD" id="cd02231">
    <property type="entry name" value="cupin_BLL6423-like"/>
    <property type="match status" value="1"/>
</dbReference>
<feature type="domain" description="Cupin type-2" evidence="1">
    <location>
        <begin position="106"/>
        <end position="170"/>
    </location>
</feature>
<organism evidence="2 3">
    <name type="scientific">Caulobacter hibisci</name>
    <dbReference type="NCBI Taxonomy" id="2035993"/>
    <lineage>
        <taxon>Bacteria</taxon>
        <taxon>Pseudomonadati</taxon>
        <taxon>Pseudomonadota</taxon>
        <taxon>Alphaproteobacteria</taxon>
        <taxon>Caulobacterales</taxon>
        <taxon>Caulobacteraceae</taxon>
        <taxon>Caulobacter</taxon>
    </lineage>
</organism>
<dbReference type="InterPro" id="IPR011051">
    <property type="entry name" value="RmlC_Cupin_sf"/>
</dbReference>
<dbReference type="InterPro" id="IPR047142">
    <property type="entry name" value="OryJ/VirC-like"/>
</dbReference>
<evidence type="ECO:0000313" key="3">
    <source>
        <dbReference type="Proteomes" id="UP000639859"/>
    </source>
</evidence>
<dbReference type="InterPro" id="IPR014710">
    <property type="entry name" value="RmlC-like_jellyroll"/>
</dbReference>
<gene>
    <name evidence="2" type="ORF">I4Q42_10465</name>
</gene>
<dbReference type="RefSeq" id="WP_198576019.1">
    <property type="nucleotide sequence ID" value="NZ_JADWOX010000006.1"/>
</dbReference>
<dbReference type="Proteomes" id="UP000639859">
    <property type="component" value="Unassembled WGS sequence"/>
</dbReference>
<name>A0ABS0SXX8_9CAUL</name>
<reference evidence="2 3" key="1">
    <citation type="submission" date="2020-11" db="EMBL/GenBank/DDBJ databases">
        <title>genome sequence of strain KACC 18849.</title>
        <authorList>
            <person name="Gao J."/>
            <person name="Zhang X."/>
        </authorList>
    </citation>
    <scope>NUCLEOTIDE SEQUENCE [LARGE SCALE GENOMIC DNA]</scope>
    <source>
        <strain evidence="2 3">KACC 18849</strain>
    </source>
</reference>
<proteinExistence type="predicted"/>
<keyword evidence="3" id="KW-1185">Reference proteome</keyword>
<evidence type="ECO:0000259" key="1">
    <source>
        <dbReference type="Pfam" id="PF07883"/>
    </source>
</evidence>
<dbReference type="PANTHER" id="PTHR36156">
    <property type="entry name" value="SLR2101 PROTEIN"/>
    <property type="match status" value="1"/>
</dbReference>
<evidence type="ECO:0000313" key="2">
    <source>
        <dbReference type="EMBL" id="MBI1684091.1"/>
    </source>
</evidence>
<accession>A0ABS0SXX8</accession>
<comment type="caution">
    <text evidence="2">The sequence shown here is derived from an EMBL/GenBank/DDBJ whole genome shotgun (WGS) entry which is preliminary data.</text>
</comment>